<organism evidence="1 2">
    <name type="scientific">Lupinus luteus</name>
    <name type="common">European yellow lupine</name>
    <dbReference type="NCBI Taxonomy" id="3873"/>
    <lineage>
        <taxon>Eukaryota</taxon>
        <taxon>Viridiplantae</taxon>
        <taxon>Streptophyta</taxon>
        <taxon>Embryophyta</taxon>
        <taxon>Tracheophyta</taxon>
        <taxon>Spermatophyta</taxon>
        <taxon>Magnoliopsida</taxon>
        <taxon>eudicotyledons</taxon>
        <taxon>Gunneridae</taxon>
        <taxon>Pentapetalae</taxon>
        <taxon>rosids</taxon>
        <taxon>fabids</taxon>
        <taxon>Fabales</taxon>
        <taxon>Fabaceae</taxon>
        <taxon>Papilionoideae</taxon>
        <taxon>50 kb inversion clade</taxon>
        <taxon>genistoids sensu lato</taxon>
        <taxon>core genistoids</taxon>
        <taxon>Genisteae</taxon>
        <taxon>Lupinus</taxon>
    </lineage>
</organism>
<evidence type="ECO:0000313" key="1">
    <source>
        <dbReference type="EMBL" id="CAL0324011.1"/>
    </source>
</evidence>
<dbReference type="PANTHER" id="PTHR33265:SF26">
    <property type="entry name" value="OS06G0554600 PROTEIN"/>
    <property type="match status" value="1"/>
</dbReference>
<proteinExistence type="predicted"/>
<evidence type="ECO:0000313" key="2">
    <source>
        <dbReference type="Proteomes" id="UP001497480"/>
    </source>
</evidence>
<keyword evidence="2" id="KW-1185">Reference proteome</keyword>
<dbReference type="EMBL" id="CAXHTB010000017">
    <property type="protein sequence ID" value="CAL0324011.1"/>
    <property type="molecule type" value="Genomic_DNA"/>
</dbReference>
<sequence>MRKGIAKSKIMVDFNFLLKCGKLVANKIIAKTLMLHQHYITAFSCYRSDLSFASPYDYEFSCSNSPTFLFHKHNHHYKHHRYNRPVTRFTKPCQYNEFSTMNVVQKVFEMLNKDNIMETSPVALPGFGMSPIRRQLRITDSPFHLKDEGDHDQVDMAAEEFIKRAQNFEAKTLA</sequence>
<dbReference type="Proteomes" id="UP001497480">
    <property type="component" value="Unassembled WGS sequence"/>
</dbReference>
<protein>
    <submittedName>
        <fullName evidence="1">Uncharacterized protein</fullName>
    </submittedName>
</protein>
<dbReference type="PANTHER" id="PTHR33265">
    <property type="entry name" value="AVR9/CF-9 RAPIDLY ELICITED PROTEIN-RELATED"/>
    <property type="match status" value="1"/>
</dbReference>
<accession>A0AAV1XR07</accession>
<reference evidence="1 2" key="1">
    <citation type="submission" date="2024-03" db="EMBL/GenBank/DDBJ databases">
        <authorList>
            <person name="Martinez-Hernandez J."/>
        </authorList>
    </citation>
    <scope>NUCLEOTIDE SEQUENCE [LARGE SCALE GENOMIC DNA]</scope>
</reference>
<gene>
    <name evidence="1" type="ORF">LLUT_LOCUS25071</name>
</gene>
<name>A0AAV1XR07_LUPLU</name>
<dbReference type="AlphaFoldDB" id="A0AAV1XR07"/>
<comment type="caution">
    <text evidence="1">The sequence shown here is derived from an EMBL/GenBank/DDBJ whole genome shotgun (WGS) entry which is preliminary data.</text>
</comment>